<comment type="subcellular location">
    <subcellularLocation>
        <location evidence="1">Membrane</location>
        <topology evidence="1">Multi-pass membrane protein</topology>
    </subcellularLocation>
</comment>
<dbReference type="SUPFAM" id="SSF52833">
    <property type="entry name" value="Thioredoxin-like"/>
    <property type="match status" value="1"/>
</dbReference>
<dbReference type="Pfam" id="PF07884">
    <property type="entry name" value="VKOR"/>
    <property type="match status" value="1"/>
</dbReference>
<dbReference type="InterPro" id="IPR038354">
    <property type="entry name" value="VKOR_sf"/>
</dbReference>
<dbReference type="InterPro" id="IPR036249">
    <property type="entry name" value="Thioredoxin-like_sf"/>
</dbReference>
<proteinExistence type="inferred from homology"/>
<feature type="transmembrane region" description="Helical" evidence="11">
    <location>
        <begin position="273"/>
        <end position="299"/>
    </location>
</feature>
<feature type="transmembrane region" description="Helical" evidence="11">
    <location>
        <begin position="107"/>
        <end position="126"/>
    </location>
</feature>
<dbReference type="CDD" id="cd12916">
    <property type="entry name" value="VKOR_1"/>
    <property type="match status" value="1"/>
</dbReference>
<evidence type="ECO:0000256" key="1">
    <source>
        <dbReference type="ARBA" id="ARBA00004141"/>
    </source>
</evidence>
<evidence type="ECO:0000256" key="3">
    <source>
        <dbReference type="ARBA" id="ARBA00022692"/>
    </source>
</evidence>
<sequence>MSDGTPAWHQRSALSGLVVLVVLVLAFSWTSAPQQELRLWAATPTQGPPRPAVAPAPLQRSPFSLRPLVEHTSPIRRSQTRGPAPAKDSMGLNPALDVRTQLTMSDISGPVLGVGAAALMVAARYCSVLRGHGGTRTRLPRRWRVVSTSSEDLVLAPTGPWALAAVTGRKPLLAASAVGAAVTAYIILWKATGGGPTVCGSESCADVLSGPYSSLFGVPLAVPGFAAYSLMAVLTLLPEGEEEAGKGLPSQALMTISAAMATFSTYLTSLLLFGLGTVCPLCLTSATSSWVAAGLAWAGGERVPSKRRRDILTLAVTTALATSIVHYVASEAAFEAASPVVDADASPLYPPPIETTSSGRVLQLVPRMQALNARMYGAFWCSHCNGQKRTLGREAFEALPYVECDPRGANQQRETCKAVGITGYPTWEIQGVLLSGEKSVGELEAIVKAAEEGRDLQEAADAAYLAYQKSTWQREDE</sequence>
<feature type="transmembrane region" description="Helical" evidence="11">
    <location>
        <begin position="212"/>
        <end position="236"/>
    </location>
</feature>
<dbReference type="PANTHER" id="PTHR34573">
    <property type="entry name" value="VKC DOMAIN-CONTAINING PROTEIN"/>
    <property type="match status" value="1"/>
</dbReference>
<evidence type="ECO:0000256" key="9">
    <source>
        <dbReference type="ARBA" id="ARBA00023284"/>
    </source>
</evidence>
<evidence type="ECO:0000256" key="6">
    <source>
        <dbReference type="ARBA" id="ARBA00023002"/>
    </source>
</evidence>
<keyword evidence="6" id="KW-0560">Oxidoreductase</keyword>
<evidence type="ECO:0000256" key="7">
    <source>
        <dbReference type="ARBA" id="ARBA00023136"/>
    </source>
</evidence>
<keyword evidence="9" id="KW-0676">Redox-active center</keyword>
<dbReference type="InterPro" id="IPR044698">
    <property type="entry name" value="VKOR/LTO1"/>
</dbReference>
<comment type="similarity">
    <text evidence="2">Belongs to the VKOR family.</text>
</comment>
<keyword evidence="3 11" id="KW-0812">Transmembrane</keyword>
<dbReference type="GO" id="GO:0048038">
    <property type="term" value="F:quinone binding"/>
    <property type="evidence" value="ECO:0007669"/>
    <property type="project" value="UniProtKB-KW"/>
</dbReference>
<evidence type="ECO:0000313" key="13">
    <source>
        <dbReference type="EMBL" id="CAD8993870.1"/>
    </source>
</evidence>
<gene>
    <name evidence="13" type="ORF">EGYM00392_LOCUS4920</name>
</gene>
<dbReference type="InterPro" id="IPR012932">
    <property type="entry name" value="VKOR"/>
</dbReference>
<name>A0A7S1HWX1_9EUGL</name>
<evidence type="ECO:0000259" key="12">
    <source>
        <dbReference type="SMART" id="SM00756"/>
    </source>
</evidence>
<dbReference type="Gene3D" id="1.20.1440.130">
    <property type="entry name" value="VKOR domain"/>
    <property type="match status" value="1"/>
</dbReference>
<dbReference type="Gene3D" id="3.40.30.10">
    <property type="entry name" value="Glutaredoxin"/>
    <property type="match status" value="1"/>
</dbReference>
<keyword evidence="4" id="KW-0874">Quinone</keyword>
<dbReference type="PANTHER" id="PTHR34573:SF1">
    <property type="entry name" value="VITAMIN K EPOXIDE REDUCTASE DOMAIN-CONTAINING PROTEIN"/>
    <property type="match status" value="1"/>
</dbReference>
<dbReference type="AlphaFoldDB" id="A0A7S1HWX1"/>
<dbReference type="SMART" id="SM00756">
    <property type="entry name" value="VKc"/>
    <property type="match status" value="1"/>
</dbReference>
<evidence type="ECO:0000256" key="2">
    <source>
        <dbReference type="ARBA" id="ARBA00006214"/>
    </source>
</evidence>
<keyword evidence="8" id="KW-1015">Disulfide bond</keyword>
<keyword evidence="7 11" id="KW-0472">Membrane</keyword>
<evidence type="ECO:0000256" key="10">
    <source>
        <dbReference type="SAM" id="MobiDB-lite"/>
    </source>
</evidence>
<accession>A0A7S1HWX1</accession>
<evidence type="ECO:0000256" key="11">
    <source>
        <dbReference type="SAM" id="Phobius"/>
    </source>
</evidence>
<dbReference type="GO" id="GO:0016020">
    <property type="term" value="C:membrane"/>
    <property type="evidence" value="ECO:0007669"/>
    <property type="project" value="UniProtKB-SubCell"/>
</dbReference>
<feature type="transmembrane region" description="Helical" evidence="11">
    <location>
        <begin position="12"/>
        <end position="30"/>
    </location>
</feature>
<keyword evidence="5 11" id="KW-1133">Transmembrane helix</keyword>
<reference evidence="13" key="1">
    <citation type="submission" date="2021-01" db="EMBL/GenBank/DDBJ databases">
        <authorList>
            <person name="Corre E."/>
            <person name="Pelletier E."/>
            <person name="Niang G."/>
            <person name="Scheremetjew M."/>
            <person name="Finn R."/>
            <person name="Kale V."/>
            <person name="Holt S."/>
            <person name="Cochrane G."/>
            <person name="Meng A."/>
            <person name="Brown T."/>
            <person name="Cohen L."/>
        </authorList>
    </citation>
    <scope>NUCLEOTIDE SEQUENCE</scope>
    <source>
        <strain evidence="13">NIES-381</strain>
    </source>
</reference>
<organism evidence="13">
    <name type="scientific">Eutreptiella gymnastica</name>
    <dbReference type="NCBI Taxonomy" id="73025"/>
    <lineage>
        <taxon>Eukaryota</taxon>
        <taxon>Discoba</taxon>
        <taxon>Euglenozoa</taxon>
        <taxon>Euglenida</taxon>
        <taxon>Spirocuta</taxon>
        <taxon>Euglenophyceae</taxon>
        <taxon>Eutreptiales</taxon>
        <taxon>Eutreptiaceae</taxon>
        <taxon>Eutreptiella</taxon>
    </lineage>
</organism>
<feature type="region of interest" description="Disordered" evidence="10">
    <location>
        <begin position="71"/>
        <end position="92"/>
    </location>
</feature>
<dbReference type="GO" id="GO:0016491">
    <property type="term" value="F:oxidoreductase activity"/>
    <property type="evidence" value="ECO:0007669"/>
    <property type="project" value="UniProtKB-KW"/>
</dbReference>
<feature type="transmembrane region" description="Helical" evidence="11">
    <location>
        <begin position="172"/>
        <end position="192"/>
    </location>
</feature>
<feature type="domain" description="Vitamin K epoxide reductase" evidence="12">
    <location>
        <begin position="165"/>
        <end position="300"/>
    </location>
</feature>
<evidence type="ECO:0000256" key="8">
    <source>
        <dbReference type="ARBA" id="ARBA00023157"/>
    </source>
</evidence>
<dbReference type="EMBL" id="HBGA01012839">
    <property type="protein sequence ID" value="CAD8993870.1"/>
    <property type="molecule type" value="Transcribed_RNA"/>
</dbReference>
<protein>
    <recommendedName>
        <fullName evidence="12">Vitamin K epoxide reductase domain-containing protein</fullName>
    </recommendedName>
</protein>
<evidence type="ECO:0000256" key="4">
    <source>
        <dbReference type="ARBA" id="ARBA00022719"/>
    </source>
</evidence>
<evidence type="ECO:0000256" key="5">
    <source>
        <dbReference type="ARBA" id="ARBA00022989"/>
    </source>
</evidence>